<keyword evidence="5" id="KW-1185">Reference proteome</keyword>
<keyword evidence="2" id="KW-0012">Acyltransferase</keyword>
<dbReference type="EMBL" id="FOIS01000002">
    <property type="protein sequence ID" value="SEV96896.1"/>
    <property type="molecule type" value="Genomic_DNA"/>
</dbReference>
<dbReference type="eggNOG" id="arCOG04563">
    <property type="taxonomic scope" value="Archaea"/>
</dbReference>
<dbReference type="AlphaFoldDB" id="A0A1I0N8U9"/>
<name>A0A1I0N8U9_9EURY</name>
<keyword evidence="4" id="KW-0689">Ribosomal protein</keyword>
<dbReference type="eggNOG" id="arCOG00844">
    <property type="taxonomic scope" value="Archaea"/>
</dbReference>
<dbReference type="STRING" id="1202768.SAMN05216285_1402"/>
<evidence type="ECO:0000259" key="3">
    <source>
        <dbReference type="PROSITE" id="PS51186"/>
    </source>
</evidence>
<gene>
    <name evidence="4" type="ORF">SAMN05216285_1402</name>
</gene>
<dbReference type="Proteomes" id="UP000183275">
    <property type="component" value="Unassembled WGS sequence"/>
</dbReference>
<dbReference type="CDD" id="cd04301">
    <property type="entry name" value="NAT_SF"/>
    <property type="match status" value="1"/>
</dbReference>
<evidence type="ECO:0000313" key="4">
    <source>
        <dbReference type="EMBL" id="SEV96896.1"/>
    </source>
</evidence>
<dbReference type="RefSeq" id="WP_049988445.1">
    <property type="nucleotide sequence ID" value="NZ_FOIS01000002.1"/>
</dbReference>
<dbReference type="Pfam" id="PF19133">
    <property type="entry name" value="DUF5816"/>
    <property type="match status" value="1"/>
</dbReference>
<accession>A0A1I0N8U9</accession>
<dbReference type="GO" id="GO:0016747">
    <property type="term" value="F:acyltransferase activity, transferring groups other than amino-acyl groups"/>
    <property type="evidence" value="ECO:0007669"/>
    <property type="project" value="InterPro"/>
</dbReference>
<organism evidence="4 5">
    <name type="scientific">Natrinema salifodinae</name>
    <dbReference type="NCBI Taxonomy" id="1202768"/>
    <lineage>
        <taxon>Archaea</taxon>
        <taxon>Methanobacteriati</taxon>
        <taxon>Methanobacteriota</taxon>
        <taxon>Stenosarchaea group</taxon>
        <taxon>Halobacteria</taxon>
        <taxon>Halobacteriales</taxon>
        <taxon>Natrialbaceae</taxon>
        <taxon>Natrinema</taxon>
    </lineage>
</organism>
<dbReference type="InterPro" id="IPR000182">
    <property type="entry name" value="GNAT_dom"/>
</dbReference>
<keyword evidence="4" id="KW-0687">Ribonucleoprotein</keyword>
<proteinExistence type="predicted"/>
<dbReference type="InterPro" id="IPR050832">
    <property type="entry name" value="Bact_Acetyltransf"/>
</dbReference>
<evidence type="ECO:0000256" key="2">
    <source>
        <dbReference type="ARBA" id="ARBA00023315"/>
    </source>
</evidence>
<dbReference type="InterPro" id="IPR043854">
    <property type="entry name" value="DUF5816"/>
</dbReference>
<dbReference type="Pfam" id="PF00583">
    <property type="entry name" value="Acetyltransf_1"/>
    <property type="match status" value="1"/>
</dbReference>
<dbReference type="PROSITE" id="PS51186">
    <property type="entry name" value="GNAT"/>
    <property type="match status" value="1"/>
</dbReference>
<dbReference type="OrthoDB" id="156446at2157"/>
<sequence length="250" mass="28186">MEIREATDADTDAIRSIARDSLNSTYTDFLDEDTIDDAIEQWYGDSFSDELDDDRALFLVVERDGEVVAFSESELVGQRADTGQLLWLHVHSDHRGGGTGVRLLVHTRERLLDEGAEQIQCFVLEDNEGGNQFYRDHGFEHAGQREVEIGSETFTENVYVESDLEDDGEWGAIDEVSVDGETVYVSYGEAARGSKSLFYTAYKSADRDDRYAWFCGNCDSIDNAMDAMGRIECNSCGNRRKATRWDASYL</sequence>
<keyword evidence="1" id="KW-0808">Transferase</keyword>
<dbReference type="SUPFAM" id="SSF55729">
    <property type="entry name" value="Acyl-CoA N-acyltransferases (Nat)"/>
    <property type="match status" value="1"/>
</dbReference>
<dbReference type="GO" id="GO:0005840">
    <property type="term" value="C:ribosome"/>
    <property type="evidence" value="ECO:0007669"/>
    <property type="project" value="UniProtKB-KW"/>
</dbReference>
<reference evidence="5" key="1">
    <citation type="submission" date="2016-10" db="EMBL/GenBank/DDBJ databases">
        <authorList>
            <person name="Varghese N."/>
        </authorList>
    </citation>
    <scope>NUCLEOTIDE SEQUENCE [LARGE SCALE GENOMIC DNA]</scope>
    <source>
        <strain evidence="5">CGMCC 1.12284</strain>
    </source>
</reference>
<dbReference type="PANTHER" id="PTHR43877">
    <property type="entry name" value="AMINOALKYLPHOSPHONATE N-ACETYLTRANSFERASE-RELATED-RELATED"/>
    <property type="match status" value="1"/>
</dbReference>
<protein>
    <submittedName>
        <fullName evidence="4">Ribosomal protein S18 acetylase RimI</fullName>
    </submittedName>
</protein>
<evidence type="ECO:0000313" key="5">
    <source>
        <dbReference type="Proteomes" id="UP000183275"/>
    </source>
</evidence>
<dbReference type="InterPro" id="IPR016181">
    <property type="entry name" value="Acyl_CoA_acyltransferase"/>
</dbReference>
<evidence type="ECO:0000256" key="1">
    <source>
        <dbReference type="ARBA" id="ARBA00022679"/>
    </source>
</evidence>
<dbReference type="Gene3D" id="3.40.630.30">
    <property type="match status" value="1"/>
</dbReference>
<feature type="domain" description="N-acetyltransferase" evidence="3">
    <location>
        <begin position="1"/>
        <end position="165"/>
    </location>
</feature>